<name>A0ABN3BHL3_9ACTN</name>
<dbReference type="InterPro" id="IPR051411">
    <property type="entry name" value="Polyketide_trans_af380"/>
</dbReference>
<organism evidence="2 3">
    <name type="scientific">Streptomyces bangladeshensis</name>
    <dbReference type="NCBI Taxonomy" id="295352"/>
    <lineage>
        <taxon>Bacteria</taxon>
        <taxon>Bacillati</taxon>
        <taxon>Actinomycetota</taxon>
        <taxon>Actinomycetes</taxon>
        <taxon>Kitasatosporales</taxon>
        <taxon>Streptomycetaceae</taxon>
        <taxon>Streptomyces</taxon>
    </lineage>
</organism>
<dbReference type="SUPFAM" id="SSF53474">
    <property type="entry name" value="alpha/beta-Hydrolases"/>
    <property type="match status" value="1"/>
</dbReference>
<evidence type="ECO:0000313" key="3">
    <source>
        <dbReference type="Proteomes" id="UP001501391"/>
    </source>
</evidence>
<dbReference type="InterPro" id="IPR029058">
    <property type="entry name" value="AB_hydrolase_fold"/>
</dbReference>
<protein>
    <submittedName>
        <fullName evidence="2">Alpha/beta hydrolase</fullName>
    </submittedName>
</protein>
<gene>
    <name evidence="2" type="ORF">GCM10009787_28280</name>
</gene>
<dbReference type="InterPro" id="IPR000383">
    <property type="entry name" value="Xaa-Pro-like_dom"/>
</dbReference>
<dbReference type="Proteomes" id="UP001501391">
    <property type="component" value="Unassembled WGS sequence"/>
</dbReference>
<feature type="domain" description="Xaa-Pro dipeptidyl-peptidase-like" evidence="1">
    <location>
        <begin position="42"/>
        <end position="207"/>
    </location>
</feature>
<sequence length="338" mass="35912">MCVRKAAAPEGLVARHRHDRPVNVLSGVRPMARTTVTYDSAGTDIAAHLYTPDTPAPGPRPALVVGHPGTGVKEQTSGTYAQLMAERGFVTLAFDAAHQGESGGLPRGLEDPAQRVEDFKAAVSYLTTREEVDAERIGLLGICASGGYSLAATGGDHRIKAVATVCTADPSRQFRLGAEGGQDPAVFQALLDAAAQARTAAARGEDPGVMTMFPETADQARALGGEHGAEGFEYYCTSRGGHERSAKFLAWESIDRLAFYDAFFAVPLIGPRPMLQIIGERAVTAWMAVEAHQRATGPKELYRIPGASHVDLYDKKEYIDPAVEKLTGFFTAALGTAA</sequence>
<dbReference type="EMBL" id="BAAAOQ010000008">
    <property type="protein sequence ID" value="GAA2195974.1"/>
    <property type="molecule type" value="Genomic_DNA"/>
</dbReference>
<evidence type="ECO:0000259" key="1">
    <source>
        <dbReference type="Pfam" id="PF02129"/>
    </source>
</evidence>
<dbReference type="Gene3D" id="1.10.10.800">
    <property type="match status" value="1"/>
</dbReference>
<comment type="caution">
    <text evidence="2">The sequence shown here is derived from an EMBL/GenBank/DDBJ whole genome shotgun (WGS) entry which is preliminary data.</text>
</comment>
<dbReference type="PANTHER" id="PTHR47751:SF1">
    <property type="entry name" value="SUPERFAMILY HYDROLASE, PUTATIVE (AFU_ORTHOLOGUE AFUA_2G16580)-RELATED"/>
    <property type="match status" value="1"/>
</dbReference>
<accession>A0ABN3BHL3</accession>
<dbReference type="Gene3D" id="3.40.50.1820">
    <property type="entry name" value="alpha/beta hydrolase"/>
    <property type="match status" value="1"/>
</dbReference>
<dbReference type="PANTHER" id="PTHR47751">
    <property type="entry name" value="SUPERFAMILY HYDROLASE, PUTATIVE (AFU_ORTHOLOGUE AFUA_2G16580)-RELATED"/>
    <property type="match status" value="1"/>
</dbReference>
<keyword evidence="2" id="KW-0378">Hydrolase</keyword>
<dbReference type="GO" id="GO:0016787">
    <property type="term" value="F:hydrolase activity"/>
    <property type="evidence" value="ECO:0007669"/>
    <property type="project" value="UniProtKB-KW"/>
</dbReference>
<evidence type="ECO:0000313" key="2">
    <source>
        <dbReference type="EMBL" id="GAA2195974.1"/>
    </source>
</evidence>
<proteinExistence type="predicted"/>
<dbReference type="Pfam" id="PF02129">
    <property type="entry name" value="Peptidase_S15"/>
    <property type="match status" value="1"/>
</dbReference>
<reference evidence="2 3" key="1">
    <citation type="journal article" date="2019" name="Int. J. Syst. Evol. Microbiol.">
        <title>The Global Catalogue of Microorganisms (GCM) 10K type strain sequencing project: providing services to taxonomists for standard genome sequencing and annotation.</title>
        <authorList>
            <consortium name="The Broad Institute Genomics Platform"/>
            <consortium name="The Broad Institute Genome Sequencing Center for Infectious Disease"/>
            <person name="Wu L."/>
            <person name="Ma J."/>
        </authorList>
    </citation>
    <scope>NUCLEOTIDE SEQUENCE [LARGE SCALE GENOMIC DNA]</scope>
    <source>
        <strain evidence="2 3">JCM 14924</strain>
    </source>
</reference>
<keyword evidence="3" id="KW-1185">Reference proteome</keyword>